<keyword evidence="7" id="KW-1185">Reference proteome</keyword>
<evidence type="ECO:0000256" key="2">
    <source>
        <dbReference type="ARBA" id="ARBA00022723"/>
    </source>
</evidence>
<dbReference type="InterPro" id="IPR041492">
    <property type="entry name" value="HAD_2"/>
</dbReference>
<dbReference type="InterPro" id="IPR006439">
    <property type="entry name" value="HAD-SF_hydro_IA"/>
</dbReference>
<dbReference type="PANTHER" id="PTHR46193:SF18">
    <property type="entry name" value="HEXITOL PHOSPHATASE B"/>
    <property type="match status" value="1"/>
</dbReference>
<dbReference type="CDD" id="cd07505">
    <property type="entry name" value="HAD_BPGM-like"/>
    <property type="match status" value="1"/>
</dbReference>
<feature type="signal peptide" evidence="5">
    <location>
        <begin position="1"/>
        <end position="25"/>
    </location>
</feature>
<dbReference type="SUPFAM" id="SSF56784">
    <property type="entry name" value="HAD-like"/>
    <property type="match status" value="1"/>
</dbReference>
<dbReference type="Pfam" id="PF13419">
    <property type="entry name" value="HAD_2"/>
    <property type="match status" value="1"/>
</dbReference>
<dbReference type="Proteomes" id="UP001497512">
    <property type="component" value="Chromosome 16"/>
</dbReference>
<gene>
    <name evidence="6" type="ORF">CSSPTR1EN2_LOCUS9119</name>
</gene>
<dbReference type="EMBL" id="OZ019908">
    <property type="protein sequence ID" value="CAK9208063.1"/>
    <property type="molecule type" value="Genomic_DNA"/>
</dbReference>
<organism evidence="6 7">
    <name type="scientific">Sphagnum troendelagicum</name>
    <dbReference type="NCBI Taxonomy" id="128251"/>
    <lineage>
        <taxon>Eukaryota</taxon>
        <taxon>Viridiplantae</taxon>
        <taxon>Streptophyta</taxon>
        <taxon>Embryophyta</taxon>
        <taxon>Bryophyta</taxon>
        <taxon>Sphagnophytina</taxon>
        <taxon>Sphagnopsida</taxon>
        <taxon>Sphagnales</taxon>
        <taxon>Sphagnaceae</taxon>
        <taxon>Sphagnum</taxon>
    </lineage>
</organism>
<reference evidence="6" key="1">
    <citation type="submission" date="2024-02" db="EMBL/GenBank/DDBJ databases">
        <authorList>
            <consortium name="ELIXIR-Norway"/>
            <consortium name="Elixir Norway"/>
        </authorList>
    </citation>
    <scope>NUCLEOTIDE SEQUENCE</scope>
</reference>
<dbReference type="SFLD" id="SFLDS00003">
    <property type="entry name" value="Haloacid_Dehalogenase"/>
    <property type="match status" value="1"/>
</dbReference>
<protein>
    <submittedName>
        <fullName evidence="6">Uncharacterized protein</fullName>
    </submittedName>
</protein>
<evidence type="ECO:0000256" key="3">
    <source>
        <dbReference type="ARBA" id="ARBA00022842"/>
    </source>
</evidence>
<dbReference type="Gene3D" id="1.10.150.240">
    <property type="entry name" value="Putative phosphatase, domain 2"/>
    <property type="match status" value="1"/>
</dbReference>
<keyword evidence="3" id="KW-0460">Magnesium</keyword>
<dbReference type="InterPro" id="IPR023214">
    <property type="entry name" value="HAD_sf"/>
</dbReference>
<keyword evidence="5" id="KW-0732">Signal</keyword>
<accession>A0ABP0TYX9</accession>
<dbReference type="SFLD" id="SFLDG01129">
    <property type="entry name" value="C1.5:_HAD__Beta-PGM__Phosphata"/>
    <property type="match status" value="1"/>
</dbReference>
<keyword evidence="4" id="KW-0119">Carbohydrate metabolism</keyword>
<evidence type="ECO:0000256" key="5">
    <source>
        <dbReference type="SAM" id="SignalP"/>
    </source>
</evidence>
<dbReference type="NCBIfam" id="TIGR01509">
    <property type="entry name" value="HAD-SF-IA-v3"/>
    <property type="match status" value="1"/>
</dbReference>
<dbReference type="InterPro" id="IPR023198">
    <property type="entry name" value="PGP-like_dom2"/>
</dbReference>
<evidence type="ECO:0000313" key="6">
    <source>
        <dbReference type="EMBL" id="CAK9208063.1"/>
    </source>
</evidence>
<proteinExistence type="predicted"/>
<dbReference type="SFLD" id="SFLDG01135">
    <property type="entry name" value="C1.5.6:_HAD__Beta-PGM__Phospha"/>
    <property type="match status" value="1"/>
</dbReference>
<name>A0ABP0TYX9_9BRYO</name>
<comment type="cofactor">
    <cofactor evidence="1">
        <name>Mg(2+)</name>
        <dbReference type="ChEBI" id="CHEBI:18420"/>
    </cofactor>
</comment>
<evidence type="ECO:0000313" key="7">
    <source>
        <dbReference type="Proteomes" id="UP001497512"/>
    </source>
</evidence>
<evidence type="ECO:0000256" key="4">
    <source>
        <dbReference type="ARBA" id="ARBA00023277"/>
    </source>
</evidence>
<sequence>MHVFLHITLTQTILLFLTYKGPTHLCNCFFSIWSENMAQSVSEMVQEPLAVKTQPLVEKAQTIPDKAQPLADLRQLLPPVDKLQAVLFDVDGTLADSDPLHYVAFRDMLQKEGYNDGVPVTEDWFREHISGKHNSDIGKDLFPSWDQEKQDKWLDEKEAYFRRLAAQHLEPVRGLHRLTDWVREKGLRRAAVTNAPRPNAEQMIDTLGLKDFFDHVVVGSECERAKPFPDPYLKALEQVGVSAENAFAIEDSPSGLKAAVSAGLPVVGITTGNPGSALLDAGASFLIKDYNDPALWEQLKE</sequence>
<dbReference type="PRINTS" id="PR00413">
    <property type="entry name" value="HADHALOGNASE"/>
</dbReference>
<dbReference type="Gene3D" id="3.40.50.1000">
    <property type="entry name" value="HAD superfamily/HAD-like"/>
    <property type="match status" value="1"/>
</dbReference>
<dbReference type="InterPro" id="IPR051600">
    <property type="entry name" value="Beta-PGM-like"/>
</dbReference>
<evidence type="ECO:0000256" key="1">
    <source>
        <dbReference type="ARBA" id="ARBA00001946"/>
    </source>
</evidence>
<keyword evidence="2" id="KW-0479">Metal-binding</keyword>
<dbReference type="PANTHER" id="PTHR46193">
    <property type="entry name" value="6-PHOSPHOGLUCONATE PHOSPHATASE"/>
    <property type="match status" value="1"/>
</dbReference>
<feature type="chain" id="PRO_5046610486" evidence="5">
    <location>
        <begin position="26"/>
        <end position="301"/>
    </location>
</feature>
<dbReference type="InterPro" id="IPR036412">
    <property type="entry name" value="HAD-like_sf"/>
</dbReference>